<feature type="transmembrane region" description="Helical" evidence="1">
    <location>
        <begin position="24"/>
        <end position="44"/>
    </location>
</feature>
<evidence type="ECO:0000256" key="1">
    <source>
        <dbReference type="SAM" id="Phobius"/>
    </source>
</evidence>
<evidence type="ECO:0000313" key="2">
    <source>
        <dbReference type="EMBL" id="MDQ2070251.1"/>
    </source>
</evidence>
<keyword evidence="1" id="KW-1133">Transmembrane helix</keyword>
<accession>A0ABU0W8C3</accession>
<reference evidence="2 3" key="1">
    <citation type="submission" date="2023-08" db="EMBL/GenBank/DDBJ databases">
        <title>Whole-genome sequencing of halo(alkali)philic microorganisms from hypersaline lakes.</title>
        <authorList>
            <person name="Sorokin D.Y."/>
            <person name="Abbas B."/>
            <person name="Merkel A.Y."/>
        </authorList>
    </citation>
    <scope>NUCLEOTIDE SEQUENCE [LARGE SCALE GENOMIC DNA]</scope>
    <source>
        <strain evidence="2 3">AB-CW4</strain>
    </source>
</reference>
<dbReference type="EMBL" id="JAVDDT010000006">
    <property type="protein sequence ID" value="MDQ2070251.1"/>
    <property type="molecule type" value="Genomic_DNA"/>
</dbReference>
<keyword evidence="1" id="KW-0472">Membrane</keyword>
<evidence type="ECO:0000313" key="3">
    <source>
        <dbReference type="Proteomes" id="UP001239019"/>
    </source>
</evidence>
<feature type="transmembrane region" description="Helical" evidence="1">
    <location>
        <begin position="50"/>
        <end position="68"/>
    </location>
</feature>
<gene>
    <name evidence="2" type="ORF">RBH19_10205</name>
</gene>
<organism evidence="2 3">
    <name type="scientific">Natronospira bacteriovora</name>
    <dbReference type="NCBI Taxonomy" id="3069753"/>
    <lineage>
        <taxon>Bacteria</taxon>
        <taxon>Pseudomonadati</taxon>
        <taxon>Pseudomonadota</taxon>
        <taxon>Gammaproteobacteria</taxon>
        <taxon>Natronospirales</taxon>
        <taxon>Natronospiraceae</taxon>
        <taxon>Natronospira</taxon>
    </lineage>
</organism>
<protein>
    <submittedName>
        <fullName evidence="2">Uncharacterized protein</fullName>
    </submittedName>
</protein>
<proteinExistence type="predicted"/>
<keyword evidence="1" id="KW-0812">Transmembrane</keyword>
<dbReference type="RefSeq" id="WP_306728745.1">
    <property type="nucleotide sequence ID" value="NZ_JAVDDT010000006.1"/>
</dbReference>
<dbReference type="Proteomes" id="UP001239019">
    <property type="component" value="Unassembled WGS sequence"/>
</dbReference>
<comment type="caution">
    <text evidence="2">The sequence shown here is derived from an EMBL/GenBank/DDBJ whole genome shotgun (WGS) entry which is preliminary data.</text>
</comment>
<keyword evidence="3" id="KW-1185">Reference proteome</keyword>
<sequence>MSERHNDDCHHMDRDACRMFSRGLFLMLTGVCLSVLALLFLPHLSQAGKVSLVLGGVGLSLLLVVWPVRQAHHVSESVAETEILGD</sequence>
<name>A0ABU0W8C3_9GAMM</name>